<dbReference type="KEGG" id="psoj:PHYSODRAFT_336441"/>
<gene>
    <name evidence="1" type="ORF">PHYSODRAFT_336441</name>
</gene>
<dbReference type="EMBL" id="JH159157">
    <property type="protein sequence ID" value="EGZ11960.1"/>
    <property type="molecule type" value="Genomic_DNA"/>
</dbReference>
<dbReference type="RefSeq" id="XP_009532293.1">
    <property type="nucleotide sequence ID" value="XM_009533998.1"/>
</dbReference>
<sequence>MEAEYTAVSVVAQELLGVRELLSELKVLLEVPMKLCFVGDYVQRGGLQDEYLETKEMLADVLAKAVSAPKMLELRARIGLY</sequence>
<keyword evidence="2" id="KW-1185">Reference proteome</keyword>
<evidence type="ECO:0000313" key="1">
    <source>
        <dbReference type="EMBL" id="EGZ11960.1"/>
    </source>
</evidence>
<dbReference type="SMR" id="G4ZY54"/>
<evidence type="ECO:0008006" key="3">
    <source>
        <dbReference type="Google" id="ProtNLM"/>
    </source>
</evidence>
<dbReference type="AlphaFoldDB" id="G4ZY54"/>
<protein>
    <recommendedName>
        <fullName evidence="3">Calcineurin-like phosphoesterase domain-containing protein</fullName>
    </recommendedName>
</protein>
<reference evidence="1 2" key="1">
    <citation type="journal article" date="2006" name="Science">
        <title>Phytophthora genome sequences uncover evolutionary origins and mechanisms of pathogenesis.</title>
        <authorList>
            <person name="Tyler B.M."/>
            <person name="Tripathy S."/>
            <person name="Zhang X."/>
            <person name="Dehal P."/>
            <person name="Jiang R.H."/>
            <person name="Aerts A."/>
            <person name="Arredondo F.D."/>
            <person name="Baxter L."/>
            <person name="Bensasson D."/>
            <person name="Beynon J.L."/>
            <person name="Chapman J."/>
            <person name="Damasceno C.M."/>
            <person name="Dorrance A.E."/>
            <person name="Dou D."/>
            <person name="Dickerman A.W."/>
            <person name="Dubchak I.L."/>
            <person name="Garbelotto M."/>
            <person name="Gijzen M."/>
            <person name="Gordon S.G."/>
            <person name="Govers F."/>
            <person name="Grunwald N.J."/>
            <person name="Huang W."/>
            <person name="Ivors K.L."/>
            <person name="Jones R.W."/>
            <person name="Kamoun S."/>
            <person name="Krampis K."/>
            <person name="Lamour K.H."/>
            <person name="Lee M.K."/>
            <person name="McDonald W.H."/>
            <person name="Medina M."/>
            <person name="Meijer H.J."/>
            <person name="Nordberg E.K."/>
            <person name="Maclean D.J."/>
            <person name="Ospina-Giraldo M.D."/>
            <person name="Morris P.F."/>
            <person name="Phuntumart V."/>
            <person name="Putnam N.H."/>
            <person name="Rash S."/>
            <person name="Rose J.K."/>
            <person name="Sakihama Y."/>
            <person name="Salamov A.A."/>
            <person name="Savidor A."/>
            <person name="Scheuring C.F."/>
            <person name="Smith B.M."/>
            <person name="Sobral B.W."/>
            <person name="Terry A."/>
            <person name="Torto-Alalibo T.A."/>
            <person name="Win J."/>
            <person name="Xu Z."/>
            <person name="Zhang H."/>
            <person name="Grigoriev I.V."/>
            <person name="Rokhsar D.S."/>
            <person name="Boore J.L."/>
        </authorList>
    </citation>
    <scope>NUCLEOTIDE SEQUENCE [LARGE SCALE GENOMIC DNA]</scope>
    <source>
        <strain evidence="1 2">P6497</strain>
    </source>
</reference>
<dbReference type="InParanoid" id="G4ZY54"/>
<evidence type="ECO:0000313" key="2">
    <source>
        <dbReference type="Proteomes" id="UP000002640"/>
    </source>
</evidence>
<name>G4ZY54_PHYSP</name>
<organism evidence="1 2">
    <name type="scientific">Phytophthora sojae (strain P6497)</name>
    <name type="common">Soybean stem and root rot agent</name>
    <name type="synonym">Phytophthora megasperma f. sp. glycines</name>
    <dbReference type="NCBI Taxonomy" id="1094619"/>
    <lineage>
        <taxon>Eukaryota</taxon>
        <taxon>Sar</taxon>
        <taxon>Stramenopiles</taxon>
        <taxon>Oomycota</taxon>
        <taxon>Peronosporomycetes</taxon>
        <taxon>Peronosporales</taxon>
        <taxon>Peronosporaceae</taxon>
        <taxon>Phytophthora</taxon>
    </lineage>
</organism>
<proteinExistence type="predicted"/>
<dbReference type="Proteomes" id="UP000002640">
    <property type="component" value="Unassembled WGS sequence"/>
</dbReference>
<dbReference type="GeneID" id="20647198"/>
<accession>G4ZY54</accession>